<feature type="binding site" evidence="16">
    <location>
        <position position="63"/>
    </location>
    <ligand>
        <name>GTP</name>
        <dbReference type="ChEBI" id="CHEBI:37565"/>
    </ligand>
</feature>
<dbReference type="Gene3D" id="3.40.50.300">
    <property type="entry name" value="P-loop containing nucleotide triphosphate hydrolases"/>
    <property type="match status" value="1"/>
</dbReference>
<organism evidence="17 18">
    <name type="scientific">Alteromonas confluentis</name>
    <dbReference type="NCBI Taxonomy" id="1656094"/>
    <lineage>
        <taxon>Bacteria</taxon>
        <taxon>Pseudomonadati</taxon>
        <taxon>Pseudomonadota</taxon>
        <taxon>Gammaproteobacteria</taxon>
        <taxon>Alteromonadales</taxon>
        <taxon>Alteromonadaceae</taxon>
        <taxon>Alteromonas/Salinimonas group</taxon>
        <taxon>Alteromonas</taxon>
    </lineage>
</organism>
<evidence type="ECO:0000256" key="7">
    <source>
        <dbReference type="ARBA" id="ARBA00007490"/>
    </source>
</evidence>
<evidence type="ECO:0000256" key="8">
    <source>
        <dbReference type="ARBA" id="ARBA00022573"/>
    </source>
</evidence>
<comment type="pathway">
    <text evidence="6 14">Cofactor biosynthesis; adenosylcobalamin biosynthesis; adenosylcobalamin from cob(II)yrinate a,c-diamide: step 5/7.</text>
</comment>
<dbReference type="EMBL" id="MDHN01000008">
    <property type="protein sequence ID" value="OFC72062.1"/>
    <property type="molecule type" value="Genomic_DNA"/>
</dbReference>
<evidence type="ECO:0000313" key="17">
    <source>
        <dbReference type="EMBL" id="OFC72062.1"/>
    </source>
</evidence>
<evidence type="ECO:0000256" key="16">
    <source>
        <dbReference type="PIRSR" id="PIRSR006135-2"/>
    </source>
</evidence>
<dbReference type="InterPro" id="IPR027417">
    <property type="entry name" value="P-loop_NTPase"/>
</dbReference>
<dbReference type="UniPathway" id="UPA00148">
    <property type="reaction ID" value="UER00236"/>
</dbReference>
<comment type="similarity">
    <text evidence="7 14">Belongs to the CobU/CobP family.</text>
</comment>
<evidence type="ECO:0000256" key="13">
    <source>
        <dbReference type="ARBA" id="ARBA00023134"/>
    </source>
</evidence>
<dbReference type="GO" id="GO:0043752">
    <property type="term" value="F:adenosylcobinamide kinase activity"/>
    <property type="evidence" value="ECO:0007669"/>
    <property type="project" value="UniProtKB-EC"/>
</dbReference>
<keyword evidence="8 14" id="KW-0169">Cobalamin biosynthesis</keyword>
<dbReference type="SUPFAM" id="SSF52540">
    <property type="entry name" value="P-loop containing nucleoside triphosphate hydrolases"/>
    <property type="match status" value="1"/>
</dbReference>
<comment type="catalytic activity">
    <reaction evidence="1 14">
        <text>adenosylcob(III)inamide + ATP = adenosylcob(III)inamide phosphate + ADP + H(+)</text>
        <dbReference type="Rhea" id="RHEA:15769"/>
        <dbReference type="ChEBI" id="CHEBI:2480"/>
        <dbReference type="ChEBI" id="CHEBI:15378"/>
        <dbReference type="ChEBI" id="CHEBI:30616"/>
        <dbReference type="ChEBI" id="CHEBI:58502"/>
        <dbReference type="ChEBI" id="CHEBI:456216"/>
        <dbReference type="EC" id="2.7.1.156"/>
    </reaction>
</comment>
<protein>
    <recommendedName>
        <fullName evidence="14">Bifunctional adenosylcobalamin biosynthesis protein</fullName>
        <ecNumber evidence="14">2.7.1.156</ecNumber>
        <ecNumber evidence="14">2.7.7.62</ecNumber>
    </recommendedName>
</protein>
<evidence type="ECO:0000256" key="10">
    <source>
        <dbReference type="ARBA" id="ARBA00022741"/>
    </source>
</evidence>
<evidence type="ECO:0000256" key="11">
    <source>
        <dbReference type="ARBA" id="ARBA00022777"/>
    </source>
</evidence>
<dbReference type="GO" id="GO:0005524">
    <property type="term" value="F:ATP binding"/>
    <property type="evidence" value="ECO:0007669"/>
    <property type="project" value="UniProtKB-UniRule"/>
</dbReference>
<dbReference type="GO" id="GO:0009236">
    <property type="term" value="P:cobalamin biosynthetic process"/>
    <property type="evidence" value="ECO:0007669"/>
    <property type="project" value="UniProtKB-UniRule"/>
</dbReference>
<dbReference type="PIRSF" id="PIRSF006135">
    <property type="entry name" value="CobU"/>
    <property type="match status" value="1"/>
</dbReference>
<dbReference type="InterPro" id="IPR003203">
    <property type="entry name" value="CobU/CobP"/>
</dbReference>
<evidence type="ECO:0000256" key="2">
    <source>
        <dbReference type="ARBA" id="ARBA00000711"/>
    </source>
</evidence>
<evidence type="ECO:0000256" key="5">
    <source>
        <dbReference type="ARBA" id="ARBA00004692"/>
    </source>
</evidence>
<dbReference type="Pfam" id="PF02283">
    <property type="entry name" value="CobU"/>
    <property type="match status" value="1"/>
</dbReference>
<evidence type="ECO:0000313" key="18">
    <source>
        <dbReference type="Proteomes" id="UP000175691"/>
    </source>
</evidence>
<feature type="binding site" evidence="16">
    <location>
        <begin position="6"/>
        <end position="13"/>
    </location>
    <ligand>
        <name>GTP</name>
        <dbReference type="ChEBI" id="CHEBI:37565"/>
    </ligand>
</feature>
<keyword evidence="9 14" id="KW-0808">Transferase</keyword>
<keyword evidence="11 14" id="KW-0418">Kinase</keyword>
<evidence type="ECO:0000256" key="1">
    <source>
        <dbReference type="ARBA" id="ARBA00000312"/>
    </source>
</evidence>
<proteinExistence type="inferred from homology"/>
<dbReference type="Proteomes" id="UP000175691">
    <property type="component" value="Unassembled WGS sequence"/>
</dbReference>
<keyword evidence="13 14" id="KW-0342">GTP-binding</keyword>
<name>A0A1E7ZF39_9ALTE</name>
<dbReference type="AlphaFoldDB" id="A0A1E7ZF39"/>
<dbReference type="OrthoDB" id="9788370at2"/>
<accession>A0A1E7ZF39</accession>
<keyword evidence="10 14" id="KW-0547">Nucleotide-binding</keyword>
<evidence type="ECO:0000256" key="14">
    <source>
        <dbReference type="PIRNR" id="PIRNR006135"/>
    </source>
</evidence>
<comment type="catalytic activity">
    <reaction evidence="3">
        <text>adenosylcob(III)inamide + GTP = adenosylcob(III)inamide phosphate + GDP + H(+)</text>
        <dbReference type="Rhea" id="RHEA:15765"/>
        <dbReference type="ChEBI" id="CHEBI:2480"/>
        <dbReference type="ChEBI" id="CHEBI:15378"/>
        <dbReference type="ChEBI" id="CHEBI:37565"/>
        <dbReference type="ChEBI" id="CHEBI:58189"/>
        <dbReference type="ChEBI" id="CHEBI:58502"/>
        <dbReference type="EC" id="2.7.1.156"/>
    </reaction>
</comment>
<dbReference type="STRING" id="1656094.BFC18_04995"/>
<comment type="function">
    <text evidence="4 14">Catalyzes ATP-dependent phosphorylation of adenosylcobinamide and addition of GMP to adenosylcobinamide phosphate.</text>
</comment>
<keyword evidence="12 14" id="KW-0067">ATP-binding</keyword>
<dbReference type="GO" id="GO:0005525">
    <property type="term" value="F:GTP binding"/>
    <property type="evidence" value="ECO:0007669"/>
    <property type="project" value="UniProtKB-UniRule"/>
</dbReference>
<comment type="catalytic activity">
    <reaction evidence="2 14">
        <text>adenosylcob(III)inamide phosphate + GTP + H(+) = adenosylcob(III)inamide-GDP + diphosphate</text>
        <dbReference type="Rhea" id="RHEA:22712"/>
        <dbReference type="ChEBI" id="CHEBI:15378"/>
        <dbReference type="ChEBI" id="CHEBI:33019"/>
        <dbReference type="ChEBI" id="CHEBI:37565"/>
        <dbReference type="ChEBI" id="CHEBI:58502"/>
        <dbReference type="ChEBI" id="CHEBI:60487"/>
        <dbReference type="EC" id="2.7.7.62"/>
    </reaction>
</comment>
<evidence type="ECO:0000256" key="15">
    <source>
        <dbReference type="PIRSR" id="PIRSR006135-1"/>
    </source>
</evidence>
<evidence type="ECO:0000256" key="12">
    <source>
        <dbReference type="ARBA" id="ARBA00022840"/>
    </source>
</evidence>
<feature type="binding site" evidence="16">
    <location>
        <position position="84"/>
    </location>
    <ligand>
        <name>GTP</name>
        <dbReference type="ChEBI" id="CHEBI:37565"/>
    </ligand>
</feature>
<dbReference type="CDD" id="cd00544">
    <property type="entry name" value="CobU"/>
    <property type="match status" value="1"/>
</dbReference>
<keyword evidence="18" id="KW-1185">Reference proteome</keyword>
<dbReference type="GO" id="GO:0008820">
    <property type="term" value="F:cobinamide phosphate guanylyltransferase activity"/>
    <property type="evidence" value="ECO:0007669"/>
    <property type="project" value="UniProtKB-UniRule"/>
</dbReference>
<keyword evidence="17" id="KW-0548">Nucleotidyltransferase</keyword>
<feature type="active site" description="GMP-histidine intermediate" evidence="15">
    <location>
        <position position="51"/>
    </location>
</feature>
<dbReference type="EC" id="2.7.1.156" evidence="14"/>
<evidence type="ECO:0000256" key="6">
    <source>
        <dbReference type="ARBA" id="ARBA00005159"/>
    </source>
</evidence>
<dbReference type="PANTHER" id="PTHR34848:SF1">
    <property type="entry name" value="BIFUNCTIONAL ADENOSYLCOBALAMIN BIOSYNTHESIS PROTEIN COBU"/>
    <property type="match status" value="1"/>
</dbReference>
<reference evidence="17 18" key="1">
    <citation type="submission" date="2016-08" db="EMBL/GenBank/DDBJ databases">
        <authorList>
            <person name="Seilhamer J.J."/>
        </authorList>
    </citation>
    <scope>NUCLEOTIDE SEQUENCE [LARGE SCALE GENOMIC DNA]</scope>
    <source>
        <strain evidence="17 18">KCTC 42603</strain>
    </source>
</reference>
<dbReference type="NCBIfam" id="NF004469">
    <property type="entry name" value="PRK05800.1"/>
    <property type="match status" value="1"/>
</dbReference>
<gene>
    <name evidence="17" type="ORF">BFC18_04995</name>
</gene>
<evidence type="ECO:0000256" key="9">
    <source>
        <dbReference type="ARBA" id="ARBA00022679"/>
    </source>
</evidence>
<sequence length="174" mass="19547">MHLIIGGARSGKSRYAQQQAMQAESVTANPVHYIATATPFDHEMRERIAKHQHDRPAHWLTWEAPLLLAEQLCDLPDNDIVLIDCLTLWLNNHLYEAPAQDFSALFDALIRCMQQRRGVTYVVANEVGLGVIPVGDVSRRFVDLAGWLNQKTAQYADKVTFMAAGLPMHLKGNE</sequence>
<evidence type="ECO:0000256" key="3">
    <source>
        <dbReference type="ARBA" id="ARBA00001522"/>
    </source>
</evidence>
<feature type="binding site" evidence="16">
    <location>
        <begin position="35"/>
        <end position="37"/>
    </location>
    <ligand>
        <name>GTP</name>
        <dbReference type="ChEBI" id="CHEBI:37565"/>
    </ligand>
</feature>
<dbReference type="RefSeq" id="WP_070123844.1">
    <property type="nucleotide sequence ID" value="NZ_MDHN01000008.1"/>
</dbReference>
<comment type="pathway">
    <text evidence="5 14">Cofactor biosynthesis; adenosylcobalamin biosynthesis; adenosylcobalamin from cob(II)yrinate a,c-diamide: step 6/7.</text>
</comment>
<dbReference type="PANTHER" id="PTHR34848">
    <property type="match status" value="1"/>
</dbReference>
<evidence type="ECO:0000256" key="4">
    <source>
        <dbReference type="ARBA" id="ARBA00003889"/>
    </source>
</evidence>
<comment type="caution">
    <text evidence="17">The sequence shown here is derived from an EMBL/GenBank/DDBJ whole genome shotgun (WGS) entry which is preliminary data.</text>
</comment>
<dbReference type="EC" id="2.7.7.62" evidence="14"/>